<dbReference type="AlphaFoldDB" id="A0A8J2RS54"/>
<keyword evidence="5" id="KW-1185">Reference proteome</keyword>
<dbReference type="Gene3D" id="3.40.50.300">
    <property type="entry name" value="P-loop containing nucleotide triphosphate hydrolases"/>
    <property type="match status" value="1"/>
</dbReference>
<dbReference type="InterPro" id="IPR027417">
    <property type="entry name" value="P-loop_NTPase"/>
</dbReference>
<evidence type="ECO:0000256" key="2">
    <source>
        <dbReference type="ARBA" id="ARBA00022679"/>
    </source>
</evidence>
<dbReference type="OrthoDB" id="205623at2759"/>
<dbReference type="EMBL" id="CAKKLH010000156">
    <property type="protein sequence ID" value="CAH0104772.1"/>
    <property type="molecule type" value="Genomic_DNA"/>
</dbReference>
<proteinExistence type="inferred from homology"/>
<dbReference type="Proteomes" id="UP000789390">
    <property type="component" value="Unassembled WGS sequence"/>
</dbReference>
<dbReference type="Pfam" id="PF00685">
    <property type="entry name" value="Sulfotransfer_1"/>
    <property type="match status" value="1"/>
</dbReference>
<comment type="caution">
    <text evidence="4">The sequence shown here is derived from an EMBL/GenBank/DDBJ whole genome shotgun (WGS) entry which is preliminary data.</text>
</comment>
<organism evidence="4 5">
    <name type="scientific">Daphnia galeata</name>
    <dbReference type="NCBI Taxonomy" id="27404"/>
    <lineage>
        <taxon>Eukaryota</taxon>
        <taxon>Metazoa</taxon>
        <taxon>Ecdysozoa</taxon>
        <taxon>Arthropoda</taxon>
        <taxon>Crustacea</taxon>
        <taxon>Branchiopoda</taxon>
        <taxon>Diplostraca</taxon>
        <taxon>Cladocera</taxon>
        <taxon>Anomopoda</taxon>
        <taxon>Daphniidae</taxon>
        <taxon>Daphnia</taxon>
    </lineage>
</organism>
<comment type="similarity">
    <text evidence="1">Belongs to the sulfotransferase 1 family.</text>
</comment>
<reference evidence="4" key="1">
    <citation type="submission" date="2021-11" db="EMBL/GenBank/DDBJ databases">
        <authorList>
            <person name="Schell T."/>
        </authorList>
    </citation>
    <scope>NUCLEOTIDE SEQUENCE</scope>
    <source>
        <strain evidence="4">M5</strain>
    </source>
</reference>
<accession>A0A8J2RS54</accession>
<evidence type="ECO:0000256" key="1">
    <source>
        <dbReference type="ARBA" id="ARBA00005771"/>
    </source>
</evidence>
<protein>
    <recommendedName>
        <fullName evidence="3">Sulfotransferase domain-containing protein</fullName>
    </recommendedName>
</protein>
<evidence type="ECO:0000259" key="3">
    <source>
        <dbReference type="Pfam" id="PF00685"/>
    </source>
</evidence>
<gene>
    <name evidence="4" type="ORF">DGAL_LOCUS7697</name>
</gene>
<feature type="domain" description="Sulfotransferase" evidence="3">
    <location>
        <begin position="75"/>
        <end position="335"/>
    </location>
</feature>
<dbReference type="SUPFAM" id="SSF52540">
    <property type="entry name" value="P-loop containing nucleoside triphosphate hydrolases"/>
    <property type="match status" value="1"/>
</dbReference>
<keyword evidence="2" id="KW-0808">Transferase</keyword>
<sequence length="347" mass="40358">MSQEVKKMQEENLDKGKEKPIPKFEFHSIPETRTAPFTENFNFAEGLALSEPGGFVLTPEFGRHVDEFINFKIRKDDAWVVTFPKCGTTWTQEMVWMLINNCDAELAKQKPLTVRAPFLEVTRVENMESAPPEMTTFMPSVEVIDKMHSPRVIKSHLPFFLLPSNLLDTCKVVYVARNPKDVIVSFYHHHKLMKMQGFSGGSLENFADFFMKDQVIFCPYFPHILDAWAKRTHPNLLFIFYEDMKKNLRGEVEKVASFLGKPLTEENMTKLLEHLKFENISKNESVNFEIGKKIGFMNQDGAFMRKGKTGDWKNHFSPELNRRIDAWVESNLAETDLRFEMELEQQD</sequence>
<evidence type="ECO:0000313" key="5">
    <source>
        <dbReference type="Proteomes" id="UP000789390"/>
    </source>
</evidence>
<dbReference type="InterPro" id="IPR000863">
    <property type="entry name" value="Sulfotransferase_dom"/>
</dbReference>
<name>A0A8J2RS54_9CRUS</name>
<dbReference type="PANTHER" id="PTHR11783">
    <property type="entry name" value="SULFOTRANSFERASE SULT"/>
    <property type="match status" value="1"/>
</dbReference>
<evidence type="ECO:0000313" key="4">
    <source>
        <dbReference type="EMBL" id="CAH0104772.1"/>
    </source>
</evidence>
<dbReference type="GO" id="GO:0008146">
    <property type="term" value="F:sulfotransferase activity"/>
    <property type="evidence" value="ECO:0007669"/>
    <property type="project" value="InterPro"/>
</dbReference>